<evidence type="ECO:0000259" key="7">
    <source>
        <dbReference type="Pfam" id="PF00755"/>
    </source>
</evidence>
<keyword evidence="9" id="KW-1185">Reference proteome</keyword>
<dbReference type="EMBL" id="MCFI01000030">
    <property type="protein sequence ID" value="ORY74341.1"/>
    <property type="molecule type" value="Genomic_DNA"/>
</dbReference>
<reference evidence="8 9" key="1">
    <citation type="submission" date="2016-07" db="EMBL/GenBank/DDBJ databases">
        <title>Pervasive Adenine N6-methylation of Active Genes in Fungi.</title>
        <authorList>
            <consortium name="DOE Joint Genome Institute"/>
            <person name="Mondo S.J."/>
            <person name="Dannebaum R.O."/>
            <person name="Kuo R.C."/>
            <person name="Labutti K."/>
            <person name="Haridas S."/>
            <person name="Kuo A."/>
            <person name="Salamov A."/>
            <person name="Ahrendt S.R."/>
            <person name="Lipzen A."/>
            <person name="Sullivan W."/>
            <person name="Andreopoulos W.B."/>
            <person name="Clum A."/>
            <person name="Lindquist E."/>
            <person name="Daum C."/>
            <person name="Ramamoorthy G.K."/>
            <person name="Gryganskyi A."/>
            <person name="Culley D."/>
            <person name="Magnuson J.K."/>
            <person name="James T.Y."/>
            <person name="O'Malley M.A."/>
            <person name="Stajich J.E."/>
            <person name="Spatafora J.W."/>
            <person name="Visel A."/>
            <person name="Grigoriev I.V."/>
        </authorList>
    </citation>
    <scope>NUCLEOTIDE SEQUENCE [LARGE SCALE GENOMIC DNA]</scope>
    <source>
        <strain evidence="8 9">12-1054</strain>
    </source>
</reference>
<dbReference type="GO" id="GO:0009437">
    <property type="term" value="P:carnitine metabolic process"/>
    <property type="evidence" value="ECO:0007669"/>
    <property type="project" value="TreeGrafter"/>
</dbReference>
<dbReference type="PANTHER" id="PTHR22589:SF29">
    <property type="entry name" value="MITOCHONDRIAL CARNITINE O-ACETYLTRANSFERASE-RELATED"/>
    <property type="match status" value="1"/>
</dbReference>
<dbReference type="InterPro" id="IPR042231">
    <property type="entry name" value="Cho/carn_acyl_trans_2"/>
</dbReference>
<dbReference type="OMA" id="HILVMRR"/>
<keyword evidence="2 5" id="KW-0808">Transferase</keyword>
<evidence type="ECO:0000256" key="4">
    <source>
        <dbReference type="PIRSR" id="PIRSR600542-1"/>
    </source>
</evidence>
<dbReference type="Pfam" id="PF00755">
    <property type="entry name" value="Carn_acyltransf"/>
    <property type="match status" value="1"/>
</dbReference>
<protein>
    <submittedName>
        <fullName evidence="8">Carnitine O-acetyltransferase</fullName>
    </submittedName>
</protein>
<comment type="similarity">
    <text evidence="1 5">Belongs to the carnitine/choline acetyltransferase family.</text>
</comment>
<comment type="caution">
    <text evidence="8">The sequence shown here is derived from an EMBL/GenBank/DDBJ whole genome shotgun (WGS) entry which is preliminary data.</text>
</comment>
<evidence type="ECO:0000256" key="3">
    <source>
        <dbReference type="ARBA" id="ARBA00023315"/>
    </source>
</evidence>
<dbReference type="GO" id="GO:0005739">
    <property type="term" value="C:mitochondrion"/>
    <property type="evidence" value="ECO:0007669"/>
    <property type="project" value="TreeGrafter"/>
</dbReference>
<evidence type="ECO:0000313" key="8">
    <source>
        <dbReference type="EMBL" id="ORY74341.1"/>
    </source>
</evidence>
<dbReference type="Proteomes" id="UP000193685">
    <property type="component" value="Unassembled WGS sequence"/>
</dbReference>
<organism evidence="8 9">
    <name type="scientific">Protomyces lactucae-debilis</name>
    <dbReference type="NCBI Taxonomy" id="2754530"/>
    <lineage>
        <taxon>Eukaryota</taxon>
        <taxon>Fungi</taxon>
        <taxon>Dikarya</taxon>
        <taxon>Ascomycota</taxon>
        <taxon>Taphrinomycotina</taxon>
        <taxon>Taphrinomycetes</taxon>
        <taxon>Taphrinales</taxon>
        <taxon>Protomycetaceae</taxon>
        <taxon>Protomyces</taxon>
    </lineage>
</organism>
<sequence>MTDPRQGPEKGVTYAAQASLKKLPIPALEDSIKRYLSSVKPFQNPAEYKKTEEAAQAFLKEDGPVLQQRLLDYAADKDSFIEQFWFDSYLNFDNPVVLNLNPFFLLEDDPTPARANQVTRAASLTISSLCFARCLRREELPPDQVRGQPLCMYQYSRMFGTARIPTDHGCHMETDALSKHIVVLCRSQFYWFDVLDENSDIILSEKDLAENFRAIIEDASAIPVGEAAKSAMGVLTSETRQVWADLRSKIQSDQDGSNNKECLSIIDAALFVVCLDDSEPQGKAAVSANMLCGTYDIATGVQIGTCTNRWYDKLQLIVCKNGSAGINFEHTGVDGHTVLRFVSDIYTDTIMRFAKTINPAAPNLWPSMSPDPAKRDPESFGDVDSTPHKLEWTLDQELSNGIRFAETRLSDLILQNEICVLEFTGYGSNYMKSSGFSPDAFVQMAFQAAYYGLYGRVESVYEPAMTKQFLHGRTEAVRSATVESVNFIKRFCENVNPAIKVDALQKACKRHTAITRECGQGQGQDRHLYALYKMHEMRVAAEKKEGRHSPGASDVTVPALFADIAWERVNNTILSTSNCGNPALRMFGFGPTSPEGFGIGYIIKENSISICAASKHRQTSRYLETLSNYFLEVRALIRQVSEVRGSAKPQARPENQQRTRRSGRKVAIATPAAGEEEEEQQDGMLGGYGYFDMESLTRDMQRQQMARQQSREEMGGNAQRRHAVGKRLQLGEYAS</sequence>
<accession>A0A1Y2ERX1</accession>
<evidence type="ECO:0000313" key="9">
    <source>
        <dbReference type="Proteomes" id="UP000193685"/>
    </source>
</evidence>
<proteinExistence type="inferred from homology"/>
<dbReference type="GeneID" id="63788430"/>
<dbReference type="PANTHER" id="PTHR22589">
    <property type="entry name" value="CARNITINE O-ACYLTRANSFERASE"/>
    <property type="match status" value="1"/>
</dbReference>
<dbReference type="InterPro" id="IPR023213">
    <property type="entry name" value="CAT-like_dom_sf"/>
</dbReference>
<feature type="domain" description="Choline/carnitine acyltransferase" evidence="7">
    <location>
        <begin position="23"/>
        <end position="627"/>
    </location>
</feature>
<dbReference type="PROSITE" id="PS00440">
    <property type="entry name" value="ACYLTRANSF_C_2"/>
    <property type="match status" value="1"/>
</dbReference>
<dbReference type="InterPro" id="IPR000542">
    <property type="entry name" value="Carn_acyl_trans"/>
</dbReference>
<dbReference type="PROSITE" id="PS00439">
    <property type="entry name" value="ACYLTRANSF_C_1"/>
    <property type="match status" value="1"/>
</dbReference>
<dbReference type="FunFam" id="3.30.559.10:FF:000019">
    <property type="entry name" value="Carnitine acetyl transferase"/>
    <property type="match status" value="1"/>
</dbReference>
<evidence type="ECO:0000256" key="1">
    <source>
        <dbReference type="ARBA" id="ARBA00005232"/>
    </source>
</evidence>
<dbReference type="SUPFAM" id="SSF52777">
    <property type="entry name" value="CoA-dependent acyltransferases"/>
    <property type="match status" value="2"/>
</dbReference>
<dbReference type="Gene3D" id="3.30.559.10">
    <property type="entry name" value="Chloramphenicol acetyltransferase-like domain"/>
    <property type="match status" value="1"/>
</dbReference>
<evidence type="ECO:0000256" key="5">
    <source>
        <dbReference type="RuleBase" id="RU003801"/>
    </source>
</evidence>
<dbReference type="AlphaFoldDB" id="A0A1Y2ERX1"/>
<feature type="region of interest" description="Disordered" evidence="6">
    <location>
        <begin position="642"/>
        <end position="735"/>
    </location>
</feature>
<dbReference type="Gene3D" id="3.30.559.70">
    <property type="entry name" value="Choline/Carnitine o-acyltransferase, domain 2"/>
    <property type="match status" value="1"/>
</dbReference>
<dbReference type="STRING" id="56484.A0A1Y2ERX1"/>
<dbReference type="RefSeq" id="XP_040721990.1">
    <property type="nucleotide sequence ID" value="XM_040871831.1"/>
</dbReference>
<keyword evidence="3 5" id="KW-0012">Acyltransferase</keyword>
<dbReference type="GO" id="GO:0004092">
    <property type="term" value="F:carnitine O-acetyltransferase activity"/>
    <property type="evidence" value="ECO:0007669"/>
    <property type="project" value="TreeGrafter"/>
</dbReference>
<dbReference type="OrthoDB" id="240216at2759"/>
<evidence type="ECO:0000256" key="6">
    <source>
        <dbReference type="SAM" id="MobiDB-lite"/>
    </source>
</evidence>
<evidence type="ECO:0000256" key="2">
    <source>
        <dbReference type="ARBA" id="ARBA00022679"/>
    </source>
</evidence>
<gene>
    <name evidence="8" type="ORF">BCR37DRAFT_401335</name>
</gene>
<dbReference type="InterPro" id="IPR039551">
    <property type="entry name" value="Cho/carn_acyl_trans"/>
</dbReference>
<name>A0A1Y2ERX1_PROLT</name>
<feature type="active site" description="Proton acceptor" evidence="4">
    <location>
        <position position="330"/>
    </location>
</feature>
<dbReference type="FunFam" id="3.30.559.70:FF:000003">
    <property type="entry name" value="Carnitine acetyl transferase FacC"/>
    <property type="match status" value="1"/>
</dbReference>